<evidence type="ECO:0000313" key="2">
    <source>
        <dbReference type="EMBL" id="GAA1680760.1"/>
    </source>
</evidence>
<dbReference type="NCBIfam" id="NF033521">
    <property type="entry name" value="lasso_leader_L3"/>
    <property type="match status" value="1"/>
</dbReference>
<evidence type="ECO:0000313" key="3">
    <source>
        <dbReference type="Proteomes" id="UP001500280"/>
    </source>
</evidence>
<feature type="region of interest" description="Disordered" evidence="1">
    <location>
        <begin position="1"/>
        <end position="42"/>
    </location>
</feature>
<proteinExistence type="predicted"/>
<reference evidence="3" key="1">
    <citation type="journal article" date="2019" name="Int. J. Syst. Evol. Microbiol.">
        <title>The Global Catalogue of Microorganisms (GCM) 10K type strain sequencing project: providing services to taxonomists for standard genome sequencing and annotation.</title>
        <authorList>
            <consortium name="The Broad Institute Genomics Platform"/>
            <consortium name="The Broad Institute Genome Sequencing Center for Infectious Disease"/>
            <person name="Wu L."/>
            <person name="Ma J."/>
        </authorList>
    </citation>
    <scope>NUCLEOTIDE SEQUENCE [LARGE SCALE GENOMIC DNA]</scope>
    <source>
        <strain evidence="3">JCM 14307</strain>
    </source>
</reference>
<organism evidence="2 3">
    <name type="scientific">Kribbella yunnanensis</name>
    <dbReference type="NCBI Taxonomy" id="190194"/>
    <lineage>
        <taxon>Bacteria</taxon>
        <taxon>Bacillati</taxon>
        <taxon>Actinomycetota</taxon>
        <taxon>Actinomycetes</taxon>
        <taxon>Propionibacteriales</taxon>
        <taxon>Kribbellaceae</taxon>
        <taxon>Kribbella</taxon>
    </lineage>
</organism>
<evidence type="ECO:0000256" key="1">
    <source>
        <dbReference type="SAM" id="MobiDB-lite"/>
    </source>
</evidence>
<feature type="compositionally biased region" description="Basic and acidic residues" evidence="1">
    <location>
        <begin position="30"/>
        <end position="42"/>
    </location>
</feature>
<accession>A0ABP4T1H9</accession>
<dbReference type="EMBL" id="BAAANF010000008">
    <property type="protein sequence ID" value="GAA1680760.1"/>
    <property type="molecule type" value="Genomic_DNA"/>
</dbReference>
<protein>
    <recommendedName>
        <fullName evidence="4">Lasso RiPP family leader peptide-containing protein</fullName>
    </recommendedName>
</protein>
<feature type="compositionally biased region" description="Basic and acidic residues" evidence="1">
    <location>
        <begin position="1"/>
        <end position="20"/>
    </location>
</feature>
<sequence>MHEETDKQEYERPTLTRHGEFGQVTAGRTGKWEDGSGGRRGL</sequence>
<evidence type="ECO:0008006" key="4">
    <source>
        <dbReference type="Google" id="ProtNLM"/>
    </source>
</evidence>
<keyword evidence="3" id="KW-1185">Reference proteome</keyword>
<dbReference type="RefSeq" id="WP_344149908.1">
    <property type="nucleotide sequence ID" value="NZ_BAAANF010000008.1"/>
</dbReference>
<name>A0ABP4T1H9_9ACTN</name>
<dbReference type="Proteomes" id="UP001500280">
    <property type="component" value="Unassembled WGS sequence"/>
</dbReference>
<gene>
    <name evidence="2" type="ORF">GCM10009745_26030</name>
</gene>
<comment type="caution">
    <text evidence="2">The sequence shown here is derived from an EMBL/GenBank/DDBJ whole genome shotgun (WGS) entry which is preliminary data.</text>
</comment>